<evidence type="ECO:0000313" key="1">
    <source>
        <dbReference type="EMBL" id="MET3754680.1"/>
    </source>
</evidence>
<evidence type="ECO:0000313" key="2">
    <source>
        <dbReference type="Proteomes" id="UP001549077"/>
    </source>
</evidence>
<reference evidence="1 2" key="1">
    <citation type="submission" date="2024-06" db="EMBL/GenBank/DDBJ databases">
        <title>Genomic Encyclopedia of Type Strains, Phase IV (KMG-IV): sequencing the most valuable type-strain genomes for metagenomic binning, comparative biology and taxonomic classification.</title>
        <authorList>
            <person name="Goeker M."/>
        </authorList>
    </citation>
    <scope>NUCLEOTIDE SEQUENCE [LARGE SCALE GENOMIC DNA]</scope>
    <source>
        <strain evidence="1 2">DSM 29288</strain>
    </source>
</reference>
<accession>A0ABV2ME10</accession>
<sequence>MLAAPATIDRPALPRSLLGRRRRPINPDYFFEYEIGQVVVLECTGETAVVAGRFQMIGCIDEYFIEVIGAKCEPLQVQAHQIREDTTRS</sequence>
<dbReference type="EMBL" id="JBEPMY010000004">
    <property type="protein sequence ID" value="MET3754680.1"/>
    <property type="molecule type" value="Genomic_DNA"/>
</dbReference>
<dbReference type="GeneID" id="91148520"/>
<keyword evidence="2" id="KW-1185">Reference proteome</keyword>
<dbReference type="Proteomes" id="UP001549077">
    <property type="component" value="Unassembled WGS sequence"/>
</dbReference>
<proteinExistence type="predicted"/>
<comment type="caution">
    <text evidence="1">The sequence shown here is derived from an EMBL/GenBank/DDBJ whole genome shotgun (WGS) entry which is preliminary data.</text>
</comment>
<dbReference type="RefSeq" id="WP_168296983.1">
    <property type="nucleotide sequence ID" value="NZ_CP071604.1"/>
</dbReference>
<protein>
    <submittedName>
        <fullName evidence="1">Uncharacterized protein</fullName>
    </submittedName>
</protein>
<gene>
    <name evidence="1" type="ORF">ABID08_002037</name>
</gene>
<organism evidence="1 2">
    <name type="scientific">Rhizobium binae</name>
    <dbReference type="NCBI Taxonomy" id="1138190"/>
    <lineage>
        <taxon>Bacteria</taxon>
        <taxon>Pseudomonadati</taxon>
        <taxon>Pseudomonadota</taxon>
        <taxon>Alphaproteobacteria</taxon>
        <taxon>Hyphomicrobiales</taxon>
        <taxon>Rhizobiaceae</taxon>
        <taxon>Rhizobium/Agrobacterium group</taxon>
        <taxon>Rhizobium</taxon>
    </lineage>
</organism>
<name>A0ABV2ME10_9HYPH</name>